<dbReference type="RefSeq" id="WP_184150890.1">
    <property type="nucleotide sequence ID" value="NZ_JACHKA010000001.1"/>
</dbReference>
<reference evidence="3 4" key="1">
    <citation type="submission" date="2020-08" db="EMBL/GenBank/DDBJ databases">
        <title>Exploring microbial biodiversity for novel pathways involved in the catabolism of aromatic compounds derived from lignin.</title>
        <authorList>
            <person name="Elkins J."/>
        </authorList>
    </citation>
    <scope>NUCLEOTIDE SEQUENCE [LARGE SCALE GENOMIC DNA]</scope>
    <source>
        <strain evidence="3 4">B1D3A</strain>
    </source>
</reference>
<accession>A0ABR6NCQ1</accession>
<dbReference type="CDD" id="cd03801">
    <property type="entry name" value="GT4_PimA-like"/>
    <property type="match status" value="1"/>
</dbReference>
<dbReference type="PANTHER" id="PTHR32385:SF15">
    <property type="entry name" value="INOSITOL PHOSPHOCERAMIDE MANNOSYLTRANSFERASE 1"/>
    <property type="match status" value="1"/>
</dbReference>
<gene>
    <name evidence="3" type="ORF">HNP60_001008</name>
</gene>
<evidence type="ECO:0000256" key="1">
    <source>
        <dbReference type="ARBA" id="ARBA00022679"/>
    </source>
</evidence>
<protein>
    <submittedName>
        <fullName evidence="3">Glycosyltransferase involved in cell wall biosynthesis</fullName>
    </submittedName>
</protein>
<dbReference type="PANTHER" id="PTHR32385">
    <property type="entry name" value="MANNOSYL PHOSPHORYLINOSITOL CERAMIDE SYNTHASE"/>
    <property type="match status" value="1"/>
</dbReference>
<dbReference type="InterPro" id="IPR001296">
    <property type="entry name" value="Glyco_trans_1"/>
</dbReference>
<dbReference type="EMBL" id="JACHKA010000001">
    <property type="protein sequence ID" value="MBB5985034.1"/>
    <property type="molecule type" value="Genomic_DNA"/>
</dbReference>
<feature type="domain" description="Glycosyl transferase family 1" evidence="2">
    <location>
        <begin position="182"/>
        <end position="306"/>
    </location>
</feature>
<dbReference type="Proteomes" id="UP001138540">
    <property type="component" value="Unassembled WGS sequence"/>
</dbReference>
<dbReference type="Pfam" id="PF00534">
    <property type="entry name" value="Glycos_transf_1"/>
    <property type="match status" value="1"/>
</dbReference>
<dbReference type="SUPFAM" id="SSF53756">
    <property type="entry name" value="UDP-Glycosyltransferase/glycogen phosphorylase"/>
    <property type="match status" value="1"/>
</dbReference>
<keyword evidence="4" id="KW-1185">Reference proteome</keyword>
<evidence type="ECO:0000313" key="3">
    <source>
        <dbReference type="EMBL" id="MBB5985034.1"/>
    </source>
</evidence>
<comment type="caution">
    <text evidence="3">The sequence shown here is derived from an EMBL/GenBank/DDBJ whole genome shotgun (WGS) entry which is preliminary data.</text>
</comment>
<dbReference type="InterPro" id="IPR007577">
    <property type="entry name" value="GlycoTrfase_DXD_sugar-bd_CS"/>
</dbReference>
<dbReference type="InterPro" id="IPR029044">
    <property type="entry name" value="Nucleotide-diphossugar_trans"/>
</dbReference>
<proteinExistence type="predicted"/>
<dbReference type="Pfam" id="PF04488">
    <property type="entry name" value="Gly_transf_sug"/>
    <property type="match status" value="2"/>
</dbReference>
<organism evidence="3 4">
    <name type="scientific">Sphingobium lignivorans</name>
    <dbReference type="NCBI Taxonomy" id="2735886"/>
    <lineage>
        <taxon>Bacteria</taxon>
        <taxon>Pseudomonadati</taxon>
        <taxon>Pseudomonadota</taxon>
        <taxon>Alphaproteobacteria</taxon>
        <taxon>Sphingomonadales</taxon>
        <taxon>Sphingomonadaceae</taxon>
        <taxon>Sphingobium</taxon>
    </lineage>
</organism>
<evidence type="ECO:0000313" key="4">
    <source>
        <dbReference type="Proteomes" id="UP001138540"/>
    </source>
</evidence>
<sequence>MKFAFVVQNLAQVSDSVGYDCIYQYKTIRELYPTDGGVRIFSEVFDRRIHCDIDIEPMKDFWEAVAAYPDACIIYHFCDGWTEIDEFLRETARNAVIRWHNNTPPWFYIRDNVDFAADCNRGYDIISRFAHAGSVRFMVNSEFTRRQLHALGGLDSLINTVFPASTFLLKDRRDNRAALPQSADRPIELLFVGRVVQHKGHRHILSVAAVVQRFCERPVRVLFAGALEARLQNYWLELTDIGVRLGVETVFLGLVSDADLAELYASCDAFICMSEHEGFGMPVFEAMRSHVPVIAWSTSAMADLLKGHPFASSEFSLHRFAACVIAAMEPSIRQRVIALQQYVLEGYTDATVRSQLCAAIARAEDLGLDPISDAPAVPDIDDIATFVSNLTEWIEQEIGTSVEVFIHDAPVNYVSLYDIAIHDRLIRAVYFDRQARGARARSDHFDELHPFHSIIRHAMLGEAIADVNPPRDLETLLSFDDEVFVRLAYWALLGREVDSGGLSIYLRRIRKGEDKLRLLRELASSAEGRKHGGRLGKAVLAAGQPSDIVRLQQMETTIGRLQRFLAPEVGGPPPHDPLGSIRHVDDLLQLNTPSFIDMSYRILLGHAVEAGRMDRDLAALRQGQSRHAFLSALRRSLTEQDQIGSLEGLSAYLAAPEDGADPVSIRVARLSNELGRLTNQLALWDQAPSGVHAQEPDRALLRLTEQAVRTSSSPSMESLRALSLERAAGRREAVTQSAGLCPAETQAGPGEIEIHHIHQILINDEDRIPDELPDIVQRNRDSLRRFYPEAEYRLWGADDLRQFIAAHFEPAVVEGFDILQAYALKADLGRYCLLYVFGGLYSDLSNRFLSRWRIAEGKTIACFREHKPLHGAVWMLQNTLIYASPGQPELRLAIDLVLENIRNREYGVSSLAPTGPILFGRAMAAVGQASSYQIGDAINLPVEGGLNRANYVDRDGTLVAARLQGNGGCLSELGLQKTNVYGEMWSRREIYGEGLLLFAHDNPAVETAEPRDIAGIVLGTQGKERGISIRKIALPRGQYRITARFLVKDRPGAIGLAVDSDGGTRQIVRGKAVLPDDCGDVGVAFTLDEAMTVDVHIRVGHAFHGLFKRLMVRGVSQHDSDVTLTETEASGVHAPEARSVTVQPVSHIHHIAYHPAVLALADESEIAENIRLAAALHDGARQMVWTEASLREFIASRFNADVVWAYDCLPQFMNRSELGRYCLLYALGGLYVDPWLRMVSPIGVAYGKQLTCFRSAEVEDGASWSIDTSLLHAEPGRAEFEQLIDQIVEGVRGGDYGAIPTAVTGAERLGRGLAISYDARRYFGGEIVPMTRGRPIVNDCFVSQDGRLIAVCKGSDNPITRMRQEVRAAWLEGRIYAHVEGPHLPRRAPLVQTLG</sequence>
<name>A0ABR6NCQ1_9SPHN</name>
<evidence type="ECO:0000259" key="2">
    <source>
        <dbReference type="Pfam" id="PF00534"/>
    </source>
</evidence>
<dbReference type="InterPro" id="IPR051706">
    <property type="entry name" value="Glycosyltransferase_domain"/>
</dbReference>
<keyword evidence="1" id="KW-0808">Transferase</keyword>
<dbReference type="Gene3D" id="3.90.550.20">
    <property type="match status" value="1"/>
</dbReference>
<dbReference type="Gene3D" id="3.40.50.2000">
    <property type="entry name" value="Glycogen Phosphorylase B"/>
    <property type="match status" value="1"/>
</dbReference>
<dbReference type="SUPFAM" id="SSF53448">
    <property type="entry name" value="Nucleotide-diphospho-sugar transferases"/>
    <property type="match status" value="1"/>
</dbReference>